<evidence type="ECO:0000256" key="7">
    <source>
        <dbReference type="ARBA" id="ARBA00022825"/>
    </source>
</evidence>
<dbReference type="OrthoDB" id="9798386at2"/>
<dbReference type="PRINTS" id="PR00723">
    <property type="entry name" value="SUBTILISIN"/>
</dbReference>
<dbReference type="GO" id="GO:0006508">
    <property type="term" value="P:proteolysis"/>
    <property type="evidence" value="ECO:0007669"/>
    <property type="project" value="UniProtKB-KW"/>
</dbReference>
<dbReference type="PROSITE" id="PS00136">
    <property type="entry name" value="SUBTILASE_ASP"/>
    <property type="match status" value="1"/>
</dbReference>
<dbReference type="InterPro" id="IPR003137">
    <property type="entry name" value="PA_domain"/>
</dbReference>
<evidence type="ECO:0000256" key="2">
    <source>
        <dbReference type="ARBA" id="ARBA00022512"/>
    </source>
</evidence>
<dbReference type="InterPro" id="IPR023827">
    <property type="entry name" value="Peptidase_S8_Asp-AS"/>
</dbReference>
<evidence type="ECO:0000259" key="11">
    <source>
        <dbReference type="Pfam" id="PF00082"/>
    </source>
</evidence>
<sequence>MTYIAEGQLDDDLFNITKLIKNGYTDSEVSSLPLIVEYKSEKTARTLAVQPKDIAGSKRTRTLESIDGAAVSAEKGKAKQFWKSISADLGTKEQKVFPQLQQGIEKIWLDGKVEATLDQSVPQVGAPIAWGAGYDGTGTTVAVLDSGIDSGHPDVAGQIKDIKNFVPGETIDDYNSHGTHVASTVLGTGAASAGKMKGVAPGADLIVGKVLANNGSGLNSWIIDGMEWAATHADVVTMSLGSPDASDGKDPVSQALNELSEETGTLFVVAAGNRGGQSTIGYPGAADQALTVGAVSKTDQLASFSSRGPRLGDKAIKPDMAAPGVGIVAARSQFAKGTGMYTSKDGTSMATPHVAGAAAILKQKYPTWTGKQIKDALVSTTKQLQNYKPSEVGSGRLDVPAALNGVYATGSIHFGFFDWPHDETEAIEKTITYHNDRDEAVTLDLGVNFKDASGNPAPAGLLKLSANKITVPAKGQASVKVSADVKLGLAGAQYNGYVTATEEGRNTAHTTLSLIKEEERYNLTLKAYDRDGSEILARALIYSPDWGYQYVNVKGTAELRLPPGNYSVTAGLNVDANTDHMGIALVGDPEVELNKNRTVELDARKAEEVKFEAPKKTEPIYRNMKFSRTFGNAGIGDQWLLPSTADKMYVQPFEQPEKGEFRFATRQRLVKPVLEINFKGKILDDLMQHGSTPLKGNFSLKTVYAGKGSPADYEKIDAKGKAVIIERSDEVDSYDRGQAAIQAGAKLLLVVNDKETELVESYLNANISYDPIPLAVTSLNSTDGKELIDAVQSGNFNLPVQGSGFAPYLYDLNKVYKNSISSKELVYAPTTDELAKIDTKYHSDRYATGDEWRFELQNGLDRRLRWEPMAFPIEREEWVTPEDSEWYQKIVTSDDAWEVRHEPTKYKAGDRLEHSYFAPVVRPGFGKSHFYPYRENKLFYFNVPAWGDSEDSHTGFLDQSRLLHTTTMKLYQGSKLLDQKLGTGLHTNKNYTFDRTQYRLVADSFRNEERWSTSTNTHTEWTFWSDWKESYGFRTTVPLMEIDYDVKTNLAGEVAAGSTSDLVLTPSHIPGALGAGNIEGAALDVSFDEGTTWKKVELEREGSQWIAKIKHPFKPGGSVSLRASAWDDAENKIEQEIMKAYRLR</sequence>
<evidence type="ECO:0000256" key="6">
    <source>
        <dbReference type="ARBA" id="ARBA00022801"/>
    </source>
</evidence>
<protein>
    <recommendedName>
        <fullName evidence="15">Peptidase</fullName>
    </recommendedName>
</protein>
<accession>A0A163Q0Y8</accession>
<keyword evidence="6 9" id="KW-0378">Hydrolase</keyword>
<name>A0A163Q0Y8_9BACL</name>
<keyword evidence="5" id="KW-0732">Signal</keyword>
<proteinExistence type="inferred from homology"/>
<dbReference type="Gene3D" id="3.50.30.30">
    <property type="match status" value="1"/>
</dbReference>
<evidence type="ECO:0000256" key="1">
    <source>
        <dbReference type="ARBA" id="ARBA00011073"/>
    </source>
</evidence>
<keyword evidence="14" id="KW-1185">Reference proteome</keyword>
<evidence type="ECO:0000256" key="3">
    <source>
        <dbReference type="ARBA" id="ARBA00022525"/>
    </source>
</evidence>
<evidence type="ECO:0000256" key="9">
    <source>
        <dbReference type="PROSITE-ProRule" id="PRU01240"/>
    </source>
</evidence>
<dbReference type="InterPro" id="IPR022398">
    <property type="entry name" value="Peptidase_S8_His-AS"/>
</dbReference>
<dbReference type="Pfam" id="PF02225">
    <property type="entry name" value="PA"/>
    <property type="match status" value="1"/>
</dbReference>
<dbReference type="AlphaFoldDB" id="A0A163Q0Y8"/>
<keyword evidence="3" id="KW-0964">Secreted</keyword>
<evidence type="ECO:0000256" key="4">
    <source>
        <dbReference type="ARBA" id="ARBA00022670"/>
    </source>
</evidence>
<keyword evidence="7 9" id="KW-0720">Serine protease</keyword>
<dbReference type="InterPro" id="IPR000209">
    <property type="entry name" value="Peptidase_S8/S53_dom"/>
</dbReference>
<evidence type="ECO:0000256" key="8">
    <source>
        <dbReference type="PIRSR" id="PIRSR615500-1"/>
    </source>
</evidence>
<dbReference type="InterPro" id="IPR036852">
    <property type="entry name" value="Peptidase_S8/S53_dom_sf"/>
</dbReference>
<evidence type="ECO:0000256" key="10">
    <source>
        <dbReference type="RuleBase" id="RU003355"/>
    </source>
</evidence>
<keyword evidence="4 9" id="KW-0645">Protease</keyword>
<organism evidence="13 14">
    <name type="scientific">Fictibacillus phosphorivorans</name>
    <dbReference type="NCBI Taxonomy" id="1221500"/>
    <lineage>
        <taxon>Bacteria</taxon>
        <taxon>Bacillati</taxon>
        <taxon>Bacillota</taxon>
        <taxon>Bacilli</taxon>
        <taxon>Bacillales</taxon>
        <taxon>Fictibacillaceae</taxon>
        <taxon>Fictibacillus</taxon>
    </lineage>
</organism>
<dbReference type="PROSITE" id="PS00137">
    <property type="entry name" value="SUBTILASE_HIS"/>
    <property type="match status" value="1"/>
</dbReference>
<dbReference type="PROSITE" id="PS00138">
    <property type="entry name" value="SUBTILASE_SER"/>
    <property type="match status" value="1"/>
</dbReference>
<feature type="active site" description="Charge relay system" evidence="8 9">
    <location>
        <position position="145"/>
    </location>
</feature>
<dbReference type="EMBL" id="LRFC01000038">
    <property type="protein sequence ID" value="KZE64422.1"/>
    <property type="molecule type" value="Genomic_DNA"/>
</dbReference>
<reference evidence="14" key="1">
    <citation type="submission" date="2016-01" db="EMBL/GenBank/DDBJ databases">
        <title>Draft genome of Chromobacterium sp. F49.</title>
        <authorList>
            <person name="Hong K.W."/>
        </authorList>
    </citation>
    <scope>NUCLEOTIDE SEQUENCE [LARGE SCALE GENOMIC DNA]</scope>
    <source>
        <strain evidence="14">P7IIIA</strain>
    </source>
</reference>
<keyword evidence="2" id="KW-0134">Cell wall</keyword>
<dbReference type="InterPro" id="IPR050131">
    <property type="entry name" value="Peptidase_S8_subtilisin-like"/>
</dbReference>
<feature type="active site" description="Charge relay system" evidence="8 9">
    <location>
        <position position="348"/>
    </location>
</feature>
<dbReference type="PANTHER" id="PTHR43806:SF65">
    <property type="entry name" value="SERINE PROTEASE APRX"/>
    <property type="match status" value="1"/>
</dbReference>
<dbReference type="SUPFAM" id="SSF52025">
    <property type="entry name" value="PA domain"/>
    <property type="match status" value="1"/>
</dbReference>
<dbReference type="GO" id="GO:0004252">
    <property type="term" value="F:serine-type endopeptidase activity"/>
    <property type="evidence" value="ECO:0007669"/>
    <property type="project" value="UniProtKB-UniRule"/>
</dbReference>
<dbReference type="InterPro" id="IPR023828">
    <property type="entry name" value="Peptidase_S8_Ser-AS"/>
</dbReference>
<dbReference type="Pfam" id="PF00082">
    <property type="entry name" value="Peptidase_S8"/>
    <property type="match status" value="1"/>
</dbReference>
<evidence type="ECO:0000313" key="13">
    <source>
        <dbReference type="EMBL" id="KZE64422.1"/>
    </source>
</evidence>
<dbReference type="InterPro" id="IPR015500">
    <property type="entry name" value="Peptidase_S8_subtilisin-rel"/>
</dbReference>
<evidence type="ECO:0000256" key="5">
    <source>
        <dbReference type="ARBA" id="ARBA00022729"/>
    </source>
</evidence>
<dbReference type="Proteomes" id="UP000076567">
    <property type="component" value="Unassembled WGS sequence"/>
</dbReference>
<comment type="similarity">
    <text evidence="1 9 10">Belongs to the peptidase S8 family.</text>
</comment>
<gene>
    <name evidence="13" type="ORF">AWM68_14300</name>
</gene>
<evidence type="ECO:0008006" key="15">
    <source>
        <dbReference type="Google" id="ProtNLM"/>
    </source>
</evidence>
<dbReference type="Gene3D" id="3.40.50.200">
    <property type="entry name" value="Peptidase S8/S53 domain"/>
    <property type="match status" value="1"/>
</dbReference>
<comment type="caution">
    <text evidence="13">The sequence shown here is derived from an EMBL/GenBank/DDBJ whole genome shotgun (WGS) entry which is preliminary data.</text>
</comment>
<evidence type="ECO:0000259" key="12">
    <source>
        <dbReference type="Pfam" id="PF02225"/>
    </source>
</evidence>
<feature type="domain" description="Peptidase S8/S53" evidence="11">
    <location>
        <begin position="136"/>
        <end position="391"/>
    </location>
</feature>
<dbReference type="InterPro" id="IPR046450">
    <property type="entry name" value="PA_dom_sf"/>
</dbReference>
<feature type="active site" description="Charge relay system" evidence="8 9">
    <location>
        <position position="177"/>
    </location>
</feature>
<evidence type="ECO:0000313" key="14">
    <source>
        <dbReference type="Proteomes" id="UP000076567"/>
    </source>
</evidence>
<dbReference type="SUPFAM" id="SSF52743">
    <property type="entry name" value="Subtilisin-like"/>
    <property type="match status" value="1"/>
</dbReference>
<feature type="domain" description="PA" evidence="12">
    <location>
        <begin position="709"/>
        <end position="787"/>
    </location>
</feature>
<dbReference type="PROSITE" id="PS51892">
    <property type="entry name" value="SUBTILASE"/>
    <property type="match status" value="1"/>
</dbReference>
<dbReference type="PANTHER" id="PTHR43806">
    <property type="entry name" value="PEPTIDASE S8"/>
    <property type="match status" value="1"/>
</dbReference>